<comment type="caution">
    <text evidence="7">The sequence shown here is derived from an EMBL/GenBank/DDBJ whole genome shotgun (WGS) entry which is preliminary data.</text>
</comment>
<accession>A0A2T0BPF5</accession>
<keyword evidence="1" id="KW-0690">Ribosome biogenesis</keyword>
<gene>
    <name evidence="7" type="ORF">CLLU_12560</name>
</gene>
<dbReference type="EMBL" id="PVXP01000012">
    <property type="protein sequence ID" value="PRR85767.1"/>
    <property type="molecule type" value="Genomic_DNA"/>
</dbReference>
<dbReference type="Gene3D" id="3.30.70.1490">
    <property type="entry name" value="Cysteine protease Prp"/>
    <property type="match status" value="1"/>
</dbReference>
<dbReference type="OrthoDB" id="48998at2"/>
<evidence type="ECO:0000256" key="4">
    <source>
        <dbReference type="ARBA" id="ARBA00022807"/>
    </source>
</evidence>
<evidence type="ECO:0000256" key="2">
    <source>
        <dbReference type="ARBA" id="ARBA00022670"/>
    </source>
</evidence>
<dbReference type="GO" id="GO:0006508">
    <property type="term" value="P:proteolysis"/>
    <property type="evidence" value="ECO:0007669"/>
    <property type="project" value="UniProtKB-KW"/>
</dbReference>
<evidence type="ECO:0000313" key="7">
    <source>
        <dbReference type="EMBL" id="PRR85767.1"/>
    </source>
</evidence>
<proteinExistence type="inferred from homology"/>
<evidence type="ECO:0000256" key="6">
    <source>
        <dbReference type="ARBA" id="ARBA00044538"/>
    </source>
</evidence>
<sequence length="108" mass="12163">MIRVIFDKKDGNLVSVSLQGHAEWSKQGYDLVCSAVSAVSQSTVIGIIEVLKLNLDYSRKDGFLSFSLEDMEEKDILRCQVLMETMLLSLKSIEINFGKYISVKVKEV</sequence>
<dbReference type="Pfam" id="PF04327">
    <property type="entry name" value="Peptidase_Prp"/>
    <property type="match status" value="1"/>
</dbReference>
<keyword evidence="4" id="KW-0788">Thiol protease</keyword>
<dbReference type="NCBIfam" id="NF011127">
    <property type="entry name" value="PRK14553.1-7"/>
    <property type="match status" value="1"/>
</dbReference>
<dbReference type="InterPro" id="IPR036764">
    <property type="entry name" value="Peptidase_Prp_sf"/>
</dbReference>
<dbReference type="SUPFAM" id="SSF118010">
    <property type="entry name" value="TM1457-like"/>
    <property type="match status" value="1"/>
</dbReference>
<evidence type="ECO:0000256" key="1">
    <source>
        <dbReference type="ARBA" id="ARBA00022517"/>
    </source>
</evidence>
<dbReference type="AlphaFoldDB" id="A0A2T0BPF5"/>
<evidence type="ECO:0000256" key="3">
    <source>
        <dbReference type="ARBA" id="ARBA00022801"/>
    </source>
</evidence>
<protein>
    <recommendedName>
        <fullName evidence="6">Ribosomal processing cysteine protease Prp</fullName>
    </recommendedName>
</protein>
<dbReference type="Proteomes" id="UP000237798">
    <property type="component" value="Unassembled WGS sequence"/>
</dbReference>
<dbReference type="PANTHER" id="PTHR39178:SF1">
    <property type="entry name" value="RIBOSOMAL-PROCESSING CYSTEINE PROTEASE PRP"/>
    <property type="match status" value="1"/>
</dbReference>
<dbReference type="RefSeq" id="WP_106008718.1">
    <property type="nucleotide sequence ID" value="NZ_JALCPJ010000032.1"/>
</dbReference>
<organism evidence="7 8">
    <name type="scientific">Clostridium luticellarii</name>
    <dbReference type="NCBI Taxonomy" id="1691940"/>
    <lineage>
        <taxon>Bacteria</taxon>
        <taxon>Bacillati</taxon>
        <taxon>Bacillota</taxon>
        <taxon>Clostridia</taxon>
        <taxon>Eubacteriales</taxon>
        <taxon>Clostridiaceae</taxon>
        <taxon>Clostridium</taxon>
    </lineage>
</organism>
<dbReference type="CDD" id="cd16332">
    <property type="entry name" value="Prp-like"/>
    <property type="match status" value="1"/>
</dbReference>
<dbReference type="GO" id="GO:0042254">
    <property type="term" value="P:ribosome biogenesis"/>
    <property type="evidence" value="ECO:0007669"/>
    <property type="project" value="UniProtKB-KW"/>
</dbReference>
<dbReference type="PANTHER" id="PTHR39178">
    <property type="entry name" value="HYPOTHETICAL RIBOSOME-ASSOCIATED PROTEIN"/>
    <property type="match status" value="1"/>
</dbReference>
<reference evidence="7 8" key="1">
    <citation type="submission" date="2018-03" db="EMBL/GenBank/DDBJ databases">
        <title>Genome sequence of Clostridium luticellarii DSM 29923.</title>
        <authorList>
            <person name="Poehlein A."/>
            <person name="Daniel R."/>
        </authorList>
    </citation>
    <scope>NUCLEOTIDE SEQUENCE [LARGE SCALE GENOMIC DNA]</scope>
    <source>
        <strain evidence="7 8">DSM 29923</strain>
    </source>
</reference>
<dbReference type="GO" id="GO:0008234">
    <property type="term" value="F:cysteine-type peptidase activity"/>
    <property type="evidence" value="ECO:0007669"/>
    <property type="project" value="UniProtKB-KW"/>
</dbReference>
<comment type="similarity">
    <text evidence="5">Belongs to the Prp family.</text>
</comment>
<keyword evidence="3" id="KW-0378">Hydrolase</keyword>
<name>A0A2T0BPF5_9CLOT</name>
<evidence type="ECO:0000256" key="5">
    <source>
        <dbReference type="ARBA" id="ARBA00044503"/>
    </source>
</evidence>
<keyword evidence="8" id="KW-1185">Reference proteome</keyword>
<evidence type="ECO:0000313" key="8">
    <source>
        <dbReference type="Proteomes" id="UP000237798"/>
    </source>
</evidence>
<keyword evidence="2" id="KW-0645">Protease</keyword>
<dbReference type="InterPro" id="IPR007422">
    <property type="entry name" value="Peptidase_Prp"/>
</dbReference>